<dbReference type="Proteomes" id="UP000033945">
    <property type="component" value="Unassembled WGS sequence"/>
</dbReference>
<proteinExistence type="predicted"/>
<dbReference type="AlphaFoldDB" id="A0A0G1LR95"/>
<dbReference type="EMBL" id="LCIT01000013">
    <property type="protein sequence ID" value="KKT62369.1"/>
    <property type="molecule type" value="Genomic_DNA"/>
</dbReference>
<sequence>MSERDYSVQPFSVADSEGWKVLMQKNSDGGWPMINSYVSRWANLMEQRMALGERLENIAEITSQEADDDKVLNMIYTQAVYILSRVWKYKEEFRRWQASRS</sequence>
<evidence type="ECO:0000313" key="1">
    <source>
        <dbReference type="EMBL" id="KKT62369.1"/>
    </source>
</evidence>
<comment type="caution">
    <text evidence="1">The sequence shown here is derived from an EMBL/GenBank/DDBJ whole genome shotgun (WGS) entry which is preliminary data.</text>
</comment>
<organism evidence="1 2">
    <name type="scientific">Candidatus Giovannonibacteria bacterium GW2011_GWA2_44_26</name>
    <dbReference type="NCBI Taxonomy" id="1618648"/>
    <lineage>
        <taxon>Bacteria</taxon>
        <taxon>Candidatus Giovannoniibacteriota</taxon>
    </lineage>
</organism>
<protein>
    <submittedName>
        <fullName evidence="1">Uncharacterized protein</fullName>
    </submittedName>
</protein>
<reference evidence="1 2" key="1">
    <citation type="journal article" date="2015" name="Nature">
        <title>rRNA introns, odd ribosomes, and small enigmatic genomes across a large radiation of phyla.</title>
        <authorList>
            <person name="Brown C.T."/>
            <person name="Hug L.A."/>
            <person name="Thomas B.C."/>
            <person name="Sharon I."/>
            <person name="Castelle C.J."/>
            <person name="Singh A."/>
            <person name="Wilkins M.J."/>
            <person name="Williams K.H."/>
            <person name="Banfield J.F."/>
        </authorList>
    </citation>
    <scope>NUCLEOTIDE SEQUENCE [LARGE SCALE GENOMIC DNA]</scope>
</reference>
<dbReference type="Pfam" id="PF25186">
    <property type="entry name" value="Tad4"/>
    <property type="match status" value="1"/>
</dbReference>
<gene>
    <name evidence="1" type="ORF">UW55_C0013G0010</name>
</gene>
<accession>A0A0G1LR95</accession>
<evidence type="ECO:0000313" key="2">
    <source>
        <dbReference type="Proteomes" id="UP000033945"/>
    </source>
</evidence>
<name>A0A0G1LR95_9BACT</name>
<dbReference type="InterPro" id="IPR057385">
    <property type="entry name" value="Tad4-like"/>
</dbReference>